<sequence length="585" mass="64993">MTASEVDNDRPVSASVEMARAEAELANMSTPMCRLPTEVLANIFMHCNTNYPVFVEGNRAKGTITLFRLARICRHWREIALNTPELWAQPDFSFGTPLARTMLKRSKDVPLVLDAELDKNTKAVLLEALRDALSRLTVLHLTASDNRADLEEVLRVLTQPAPFLHTLGLDLDFDRWHGAGVRNLQFTEIPLPHAFLGDHSPRLKTLLLRRCYIPLDSPILANVTRLSLDTLMWQPTDAFQLTESLRELAHLEVLEVRNPFPPGQGAVSNSGERVHLPHLRYIRLDEVDSSGAACFLEHMSLPNSPILVVKGRSSLEDPPGELTRFISSLSRTFASQADPKLGAVEPIRSMHVGYYEVYGWIRETLPPEYPFIRPEHTGLPPPDLRVYVGFSTTFTTSSNDSSYLAGLLSTFPSLGHLRSLQIDVTETRASSAELSQEYTSHTIFPSLEDFAACFGGLPCLETVRLKGELAPLLIPVFGSAFDALLAIELKSVLQSRIIPRVGSRIRDIMADVATSRTTNGVGMLKTLNLVQCEGVHASDVGLLEGIIAQVNWDHWEEKEYGFDIQVEDTGESLASPLYRPSIVVQ</sequence>
<keyword evidence="3" id="KW-1185">Reference proteome</keyword>
<dbReference type="Proteomes" id="UP001437256">
    <property type="component" value="Unassembled WGS sequence"/>
</dbReference>
<dbReference type="SUPFAM" id="SSF52047">
    <property type="entry name" value="RNI-like"/>
    <property type="match status" value="1"/>
</dbReference>
<reference evidence="2 3" key="1">
    <citation type="submission" date="2024-05" db="EMBL/GenBank/DDBJ databases">
        <title>A draft genome resource for the thread blight pathogen Marasmius tenuissimus strain MS-2.</title>
        <authorList>
            <person name="Yulfo-Soto G.E."/>
            <person name="Baruah I.K."/>
            <person name="Amoako-Attah I."/>
            <person name="Bukari Y."/>
            <person name="Meinhardt L.W."/>
            <person name="Bailey B.A."/>
            <person name="Cohen S.P."/>
        </authorList>
    </citation>
    <scope>NUCLEOTIDE SEQUENCE [LARGE SCALE GENOMIC DNA]</scope>
    <source>
        <strain evidence="2 3">MS-2</strain>
    </source>
</reference>
<proteinExistence type="predicted"/>
<dbReference type="EMBL" id="JBBXMP010000002">
    <property type="protein sequence ID" value="KAL0071785.1"/>
    <property type="molecule type" value="Genomic_DNA"/>
</dbReference>
<dbReference type="SUPFAM" id="SSF81383">
    <property type="entry name" value="F-box domain"/>
    <property type="match status" value="1"/>
</dbReference>
<evidence type="ECO:0000313" key="3">
    <source>
        <dbReference type="Proteomes" id="UP001437256"/>
    </source>
</evidence>
<dbReference type="InterPro" id="IPR036047">
    <property type="entry name" value="F-box-like_dom_sf"/>
</dbReference>
<comment type="caution">
    <text evidence="2">The sequence shown here is derived from an EMBL/GenBank/DDBJ whole genome shotgun (WGS) entry which is preliminary data.</text>
</comment>
<evidence type="ECO:0000313" key="2">
    <source>
        <dbReference type="EMBL" id="KAL0071785.1"/>
    </source>
</evidence>
<dbReference type="Gene3D" id="3.80.10.10">
    <property type="entry name" value="Ribonuclease Inhibitor"/>
    <property type="match status" value="1"/>
</dbReference>
<name>A0ABR3AE75_9AGAR</name>
<protein>
    <recommendedName>
        <fullName evidence="1">F-box domain-containing protein</fullName>
    </recommendedName>
</protein>
<organism evidence="2 3">
    <name type="scientific">Marasmius tenuissimus</name>
    <dbReference type="NCBI Taxonomy" id="585030"/>
    <lineage>
        <taxon>Eukaryota</taxon>
        <taxon>Fungi</taxon>
        <taxon>Dikarya</taxon>
        <taxon>Basidiomycota</taxon>
        <taxon>Agaricomycotina</taxon>
        <taxon>Agaricomycetes</taxon>
        <taxon>Agaricomycetidae</taxon>
        <taxon>Agaricales</taxon>
        <taxon>Marasmiineae</taxon>
        <taxon>Marasmiaceae</taxon>
        <taxon>Marasmius</taxon>
    </lineage>
</organism>
<evidence type="ECO:0000259" key="1">
    <source>
        <dbReference type="Pfam" id="PF12937"/>
    </source>
</evidence>
<dbReference type="InterPro" id="IPR001810">
    <property type="entry name" value="F-box_dom"/>
</dbReference>
<gene>
    <name evidence="2" type="ORF">AAF712_000707</name>
</gene>
<dbReference type="Pfam" id="PF12937">
    <property type="entry name" value="F-box-like"/>
    <property type="match status" value="1"/>
</dbReference>
<accession>A0ABR3AE75</accession>
<dbReference type="InterPro" id="IPR032675">
    <property type="entry name" value="LRR_dom_sf"/>
</dbReference>
<feature type="domain" description="F-box" evidence="1">
    <location>
        <begin position="32"/>
        <end position="92"/>
    </location>
</feature>